<dbReference type="CDD" id="cd08964">
    <property type="entry name" value="L-asparaginase_II"/>
    <property type="match status" value="1"/>
</dbReference>
<feature type="chain" id="PRO_5046310099" evidence="3">
    <location>
        <begin position="24"/>
        <end position="330"/>
    </location>
</feature>
<proteinExistence type="inferred from homology"/>
<comment type="similarity">
    <text evidence="1">Belongs to the asparaginase 1 family.</text>
</comment>
<dbReference type="InterPro" id="IPR040919">
    <property type="entry name" value="Asparaginase_C"/>
</dbReference>
<dbReference type="Pfam" id="PF17763">
    <property type="entry name" value="Asparaginase_C"/>
    <property type="match status" value="1"/>
</dbReference>
<dbReference type="PROSITE" id="PS51732">
    <property type="entry name" value="ASN_GLN_ASE_3"/>
    <property type="match status" value="1"/>
</dbReference>
<feature type="signal peptide" evidence="3">
    <location>
        <begin position="1"/>
        <end position="23"/>
    </location>
</feature>
<dbReference type="InterPro" id="IPR037152">
    <property type="entry name" value="L-asparaginase_N_sf"/>
</dbReference>
<evidence type="ECO:0000259" key="4">
    <source>
        <dbReference type="Pfam" id="PF00710"/>
    </source>
</evidence>
<organism evidence="6 7">
    <name type="scientific">Mesopusillimonas faecipullorum</name>
    <dbReference type="NCBI Taxonomy" id="2755040"/>
    <lineage>
        <taxon>Bacteria</taxon>
        <taxon>Pseudomonadati</taxon>
        <taxon>Pseudomonadota</taxon>
        <taxon>Betaproteobacteria</taxon>
        <taxon>Burkholderiales</taxon>
        <taxon>Alcaligenaceae</taxon>
        <taxon>Mesopusillimonas</taxon>
    </lineage>
</organism>
<evidence type="ECO:0000259" key="5">
    <source>
        <dbReference type="Pfam" id="PF17763"/>
    </source>
</evidence>
<dbReference type="Proteomes" id="UP000776983">
    <property type="component" value="Unassembled WGS sequence"/>
</dbReference>
<dbReference type="PANTHER" id="PTHR11707:SF28">
    <property type="entry name" value="60 KDA LYSOPHOSPHOLIPASE"/>
    <property type="match status" value="1"/>
</dbReference>
<dbReference type="SMART" id="SM00870">
    <property type="entry name" value="Asparaginase"/>
    <property type="match status" value="1"/>
</dbReference>
<dbReference type="InterPro" id="IPR027474">
    <property type="entry name" value="L-asparaginase_N"/>
</dbReference>
<dbReference type="Gene3D" id="3.40.50.40">
    <property type="match status" value="1"/>
</dbReference>
<dbReference type="Pfam" id="PF00710">
    <property type="entry name" value="Asparaginase"/>
    <property type="match status" value="1"/>
</dbReference>
<evidence type="ECO:0000313" key="6">
    <source>
        <dbReference type="EMBL" id="MCB5362406.1"/>
    </source>
</evidence>
<dbReference type="SUPFAM" id="SSF53774">
    <property type="entry name" value="Glutaminase/Asparaginase"/>
    <property type="match status" value="1"/>
</dbReference>
<feature type="domain" description="Asparaginase/glutaminase C-terminal" evidence="5">
    <location>
        <begin position="209"/>
        <end position="324"/>
    </location>
</feature>
<evidence type="ECO:0000256" key="2">
    <source>
        <dbReference type="ARBA" id="ARBA00022801"/>
    </source>
</evidence>
<name>A0ABS8C8P9_9BURK</name>
<comment type="caution">
    <text evidence="6">The sequence shown here is derived from an EMBL/GenBank/DDBJ whole genome shotgun (WGS) entry which is preliminary data.</text>
</comment>
<evidence type="ECO:0000256" key="1">
    <source>
        <dbReference type="ARBA" id="ARBA00010518"/>
    </source>
</evidence>
<evidence type="ECO:0000256" key="3">
    <source>
        <dbReference type="SAM" id="SignalP"/>
    </source>
</evidence>
<dbReference type="Gene3D" id="3.40.50.1170">
    <property type="entry name" value="L-asparaginase, N-terminal domain"/>
    <property type="match status" value="1"/>
</dbReference>
<dbReference type="InterPro" id="IPR006034">
    <property type="entry name" value="Asparaginase/glutaminase-like"/>
</dbReference>
<dbReference type="PIRSF" id="PIRSF001220">
    <property type="entry name" value="L-ASNase_gatD"/>
    <property type="match status" value="1"/>
</dbReference>
<dbReference type="InterPro" id="IPR036152">
    <property type="entry name" value="Asp/glu_Ase-like_sf"/>
</dbReference>
<dbReference type="InterPro" id="IPR027473">
    <property type="entry name" value="L-asparaginase_C"/>
</dbReference>
<evidence type="ECO:0000313" key="7">
    <source>
        <dbReference type="Proteomes" id="UP000776983"/>
    </source>
</evidence>
<dbReference type="RefSeq" id="WP_226952643.1">
    <property type="nucleotide sequence ID" value="NZ_JACDXW010000001.1"/>
</dbReference>
<dbReference type="PIRSF" id="PIRSF500176">
    <property type="entry name" value="L_ASNase"/>
    <property type="match status" value="1"/>
</dbReference>
<protein>
    <submittedName>
        <fullName evidence="6">Asparaginase</fullName>
    </submittedName>
</protein>
<dbReference type="SFLD" id="SFLDS00057">
    <property type="entry name" value="Glutaminase/Asparaginase"/>
    <property type="match status" value="1"/>
</dbReference>
<sequence length="330" mass="34522">MSLPRVKVVVLGGTITMAPSAQAGITPTLSGEALLAQIPSLKEIASLDVVTPFLKPGASITLTEIAELAQGFAQDDADGIAGIVMVQGTDTIDETSFLIDLLYQGHAPVIVTGAMRGAHALSADGPSNLHNAISAAADPKTRDLGCLVLLNEELHTAANVEKMHKGLVSSFQSPNGGPIGYFLEGRLRLLRRPQSRPNLRLAASSFPTVCIAKPCLDENPALLNALPSLGYSGVVVEAMGVGHVPGQVLDALHALTQSLPVVLASRVTGGPVYTNTYGFPGSEIDLIKRLGLIPAGWLSPQKARLLLTLCLASGMKKDDIESAFAQFDPR</sequence>
<dbReference type="InterPro" id="IPR004550">
    <property type="entry name" value="AsnASE_II"/>
</dbReference>
<reference evidence="6 7" key="1">
    <citation type="submission" date="2020-07" db="EMBL/GenBank/DDBJ databases">
        <title>Pusillimonas sp. nov., isolated from poultry manure in Taiwan.</title>
        <authorList>
            <person name="Lin S.-Y."/>
            <person name="Tang Y.-S."/>
            <person name="Young C.-C."/>
        </authorList>
    </citation>
    <scope>NUCLEOTIDE SEQUENCE [LARGE SCALE GENOMIC DNA]</scope>
    <source>
        <strain evidence="6 7">CC-YST705</strain>
    </source>
</reference>
<keyword evidence="3" id="KW-0732">Signal</keyword>
<dbReference type="PRINTS" id="PR00139">
    <property type="entry name" value="ASNGLNASE"/>
</dbReference>
<dbReference type="PANTHER" id="PTHR11707">
    <property type="entry name" value="L-ASPARAGINASE"/>
    <property type="match status" value="1"/>
</dbReference>
<keyword evidence="7" id="KW-1185">Reference proteome</keyword>
<accession>A0ABS8C8P9</accession>
<dbReference type="EMBL" id="JACDXW010000001">
    <property type="protein sequence ID" value="MCB5362406.1"/>
    <property type="molecule type" value="Genomic_DNA"/>
</dbReference>
<keyword evidence="2" id="KW-0378">Hydrolase</keyword>
<feature type="domain" description="L-asparaginase N-terminal" evidence="4">
    <location>
        <begin position="5"/>
        <end position="193"/>
    </location>
</feature>
<gene>
    <name evidence="6" type="ORF">H0484_01380</name>
</gene>